<feature type="transmembrane region" description="Helical" evidence="8">
    <location>
        <begin position="232"/>
        <end position="249"/>
    </location>
</feature>
<proteinExistence type="inferred from homology"/>
<keyword evidence="7 8" id="KW-0472">Membrane</keyword>
<evidence type="ECO:0000256" key="1">
    <source>
        <dbReference type="ARBA" id="ARBA00004651"/>
    </source>
</evidence>
<evidence type="ECO:0000313" key="9">
    <source>
        <dbReference type="EMBL" id="OLY42676.1"/>
    </source>
</evidence>
<protein>
    <recommendedName>
        <fullName evidence="8">Probable membrane transporter protein</fullName>
    </recommendedName>
</protein>
<dbReference type="Pfam" id="PF01925">
    <property type="entry name" value="TauE"/>
    <property type="match status" value="1"/>
</dbReference>
<evidence type="ECO:0000256" key="2">
    <source>
        <dbReference type="ARBA" id="ARBA00009142"/>
    </source>
</evidence>
<gene>
    <name evidence="9" type="ORF">PEB0149_000820</name>
</gene>
<feature type="transmembrane region" description="Helical" evidence="8">
    <location>
        <begin position="79"/>
        <end position="100"/>
    </location>
</feature>
<dbReference type="PANTHER" id="PTHR30269:SF0">
    <property type="entry name" value="MEMBRANE TRANSPORTER PROTEIN YFCA-RELATED"/>
    <property type="match status" value="1"/>
</dbReference>
<dbReference type="EMBL" id="LXYT01000003">
    <property type="protein sequence ID" value="OLY42676.1"/>
    <property type="molecule type" value="Genomic_DNA"/>
</dbReference>
<reference evidence="9 10" key="1">
    <citation type="submission" date="2016-12" db="EMBL/GenBank/DDBJ databases">
        <title>Comparative genomics of Bartonella apis.</title>
        <authorList>
            <person name="Engel P."/>
        </authorList>
    </citation>
    <scope>NUCLEOTIDE SEQUENCE [LARGE SCALE GENOMIC DNA]</scope>
    <source>
        <strain evidence="9 10">PEB0149</strain>
    </source>
</reference>
<sequence>MLEFLFDPTVLILIFAGLLAGFIDSIAGGGGLITIPALMLSGLPPVETLGTNKLQGLFGSFSAMVAYARGGHVNIRKQILQAAMAFIGSIIGALVATLIPVKLFQAFLPVLLIVVAGYFALKPNLNDIDKQERMRPIIFSLTMAPLVGFYDGIFGPGAGSFYMLAFVSLSGFGILKATAHTKLLNFSSNLGGFLTFAVMGSINVKIGIAMGIAQFIGAQMGARVAMKTGAKLIKPLLVIVCVILAYKLLQAHDNPLRQWLNL</sequence>
<keyword evidence="5 8" id="KW-0812">Transmembrane</keyword>
<evidence type="ECO:0000256" key="4">
    <source>
        <dbReference type="ARBA" id="ARBA00022475"/>
    </source>
</evidence>
<evidence type="ECO:0000256" key="5">
    <source>
        <dbReference type="ARBA" id="ARBA00022692"/>
    </source>
</evidence>
<organism evidence="9 10">
    <name type="scientific">Bartonella apis</name>
    <dbReference type="NCBI Taxonomy" id="1686310"/>
    <lineage>
        <taxon>Bacteria</taxon>
        <taxon>Pseudomonadati</taxon>
        <taxon>Pseudomonadota</taxon>
        <taxon>Alphaproteobacteria</taxon>
        <taxon>Hyphomicrobiales</taxon>
        <taxon>Bartonellaceae</taxon>
        <taxon>Bartonella</taxon>
    </lineage>
</organism>
<evidence type="ECO:0000256" key="6">
    <source>
        <dbReference type="ARBA" id="ARBA00022989"/>
    </source>
</evidence>
<evidence type="ECO:0000256" key="8">
    <source>
        <dbReference type="RuleBase" id="RU363041"/>
    </source>
</evidence>
<comment type="caution">
    <text evidence="9">The sequence shown here is derived from an EMBL/GenBank/DDBJ whole genome shotgun (WGS) entry which is preliminary data.</text>
</comment>
<comment type="similarity">
    <text evidence="2 8">Belongs to the 4-toluene sulfonate uptake permease (TSUP) (TC 2.A.102) family.</text>
</comment>
<dbReference type="InterPro" id="IPR002781">
    <property type="entry name" value="TM_pro_TauE-like"/>
</dbReference>
<dbReference type="AlphaFoldDB" id="A0A1R0F6U7"/>
<keyword evidence="10" id="KW-1185">Reference proteome</keyword>
<evidence type="ECO:0000256" key="7">
    <source>
        <dbReference type="ARBA" id="ARBA00023136"/>
    </source>
</evidence>
<feature type="transmembrane region" description="Helical" evidence="8">
    <location>
        <begin position="161"/>
        <end position="179"/>
    </location>
</feature>
<dbReference type="RefSeq" id="WP_075870527.1">
    <property type="nucleotide sequence ID" value="NZ_CALYQA010000008.1"/>
</dbReference>
<name>A0A1R0F6U7_9HYPH</name>
<dbReference type="GO" id="GO:0005886">
    <property type="term" value="C:plasma membrane"/>
    <property type="evidence" value="ECO:0007669"/>
    <property type="project" value="UniProtKB-SubCell"/>
</dbReference>
<feature type="transmembrane region" description="Helical" evidence="8">
    <location>
        <begin position="106"/>
        <end position="125"/>
    </location>
</feature>
<comment type="subcellular location">
    <subcellularLocation>
        <location evidence="1 8">Cell membrane</location>
        <topology evidence="1 8">Multi-pass membrane protein</topology>
    </subcellularLocation>
</comment>
<dbReference type="OrthoDB" id="554695at2"/>
<dbReference type="InterPro" id="IPR052017">
    <property type="entry name" value="TSUP"/>
</dbReference>
<evidence type="ECO:0000256" key="3">
    <source>
        <dbReference type="ARBA" id="ARBA00022448"/>
    </source>
</evidence>
<keyword evidence="4 8" id="KW-1003">Cell membrane</keyword>
<dbReference type="PANTHER" id="PTHR30269">
    <property type="entry name" value="TRANSMEMBRANE PROTEIN YFCA"/>
    <property type="match status" value="1"/>
</dbReference>
<accession>A0A1R0F6U7</accession>
<keyword evidence="3" id="KW-0813">Transport</keyword>
<evidence type="ECO:0000313" key="10">
    <source>
        <dbReference type="Proteomes" id="UP000187344"/>
    </source>
</evidence>
<feature type="transmembrane region" description="Helical" evidence="8">
    <location>
        <begin position="191"/>
        <end position="212"/>
    </location>
</feature>
<dbReference type="Proteomes" id="UP000187344">
    <property type="component" value="Unassembled WGS sequence"/>
</dbReference>
<feature type="transmembrane region" description="Helical" evidence="8">
    <location>
        <begin position="12"/>
        <end position="35"/>
    </location>
</feature>
<keyword evidence="6 8" id="KW-1133">Transmembrane helix</keyword>